<gene>
    <name evidence="3" type="ORF">PBRA_001590</name>
    <name evidence="4" type="ORF">PLBR_LOCUS1182</name>
</gene>
<organism evidence="3 5">
    <name type="scientific">Plasmodiophora brassicae</name>
    <name type="common">Clubroot disease agent</name>
    <dbReference type="NCBI Taxonomy" id="37360"/>
    <lineage>
        <taxon>Eukaryota</taxon>
        <taxon>Sar</taxon>
        <taxon>Rhizaria</taxon>
        <taxon>Endomyxa</taxon>
        <taxon>Phytomyxea</taxon>
        <taxon>Plasmodiophorida</taxon>
        <taxon>Plasmodiophoridae</taxon>
        <taxon>Plasmodiophora</taxon>
    </lineage>
</organism>
<evidence type="ECO:0000256" key="1">
    <source>
        <dbReference type="SAM" id="Coils"/>
    </source>
</evidence>
<proteinExistence type="predicted"/>
<dbReference type="InterPro" id="IPR038929">
    <property type="entry name" value="CCDC13"/>
</dbReference>
<evidence type="ECO:0000313" key="6">
    <source>
        <dbReference type="Proteomes" id="UP000290189"/>
    </source>
</evidence>
<accession>A0A0G4IZP1</accession>
<feature type="coiled-coil region" evidence="1">
    <location>
        <begin position="85"/>
        <end position="152"/>
    </location>
</feature>
<dbReference type="AlphaFoldDB" id="A0A0G4IZP1"/>
<protein>
    <submittedName>
        <fullName evidence="3">Uncharacterized protein</fullName>
    </submittedName>
</protein>
<dbReference type="Proteomes" id="UP000290189">
    <property type="component" value="Unassembled WGS sequence"/>
</dbReference>
<feature type="compositionally biased region" description="Basic and acidic residues" evidence="2">
    <location>
        <begin position="440"/>
        <end position="449"/>
    </location>
</feature>
<feature type="coiled-coil region" evidence="1">
    <location>
        <begin position="277"/>
        <end position="318"/>
    </location>
</feature>
<reference evidence="4 6" key="2">
    <citation type="submission" date="2018-03" db="EMBL/GenBank/DDBJ databases">
        <authorList>
            <person name="Fogelqvist J."/>
        </authorList>
    </citation>
    <scope>NUCLEOTIDE SEQUENCE [LARGE SCALE GENOMIC DNA]</scope>
</reference>
<dbReference type="Proteomes" id="UP000039324">
    <property type="component" value="Unassembled WGS sequence"/>
</dbReference>
<dbReference type="OrthoDB" id="10258312at2759"/>
<feature type="compositionally biased region" description="Basic and acidic residues" evidence="2">
    <location>
        <begin position="14"/>
        <end position="27"/>
    </location>
</feature>
<feature type="region of interest" description="Disordered" evidence="2">
    <location>
        <begin position="13"/>
        <end position="38"/>
    </location>
</feature>
<feature type="coiled-coil region" evidence="1">
    <location>
        <begin position="179"/>
        <end position="206"/>
    </location>
</feature>
<keyword evidence="5" id="KW-1185">Reference proteome</keyword>
<feature type="compositionally biased region" description="Acidic residues" evidence="2">
    <location>
        <begin position="28"/>
        <end position="38"/>
    </location>
</feature>
<evidence type="ECO:0000256" key="2">
    <source>
        <dbReference type="SAM" id="MobiDB-lite"/>
    </source>
</evidence>
<keyword evidence="1" id="KW-0175">Coiled coil</keyword>
<name>A0A0G4IZP1_PLABS</name>
<keyword evidence="4" id="KW-0496">Mitochondrion</keyword>
<dbReference type="EMBL" id="OVEO01000002">
    <property type="protein sequence ID" value="SPQ93967.1"/>
    <property type="molecule type" value="Genomic_DNA"/>
</dbReference>
<feature type="region of interest" description="Disordered" evidence="2">
    <location>
        <begin position="440"/>
        <end position="476"/>
    </location>
</feature>
<dbReference type="OMA" id="EIQWDRV"/>
<evidence type="ECO:0000313" key="4">
    <source>
        <dbReference type="EMBL" id="SPQ93967.1"/>
    </source>
</evidence>
<reference evidence="3 5" key="1">
    <citation type="submission" date="2015-02" db="EMBL/GenBank/DDBJ databases">
        <authorList>
            <person name="Chooi Y.-H."/>
        </authorList>
    </citation>
    <scope>NUCLEOTIDE SEQUENCE [LARGE SCALE GENOMIC DNA]</scope>
    <source>
        <strain evidence="3">E3</strain>
    </source>
</reference>
<dbReference type="PANTHER" id="PTHR31935">
    <property type="entry name" value="COILED-COIL DOMAIN-CONTAINING PROTEIN 13"/>
    <property type="match status" value="1"/>
</dbReference>
<evidence type="ECO:0000313" key="5">
    <source>
        <dbReference type="Proteomes" id="UP000039324"/>
    </source>
</evidence>
<dbReference type="PANTHER" id="PTHR31935:SF1">
    <property type="entry name" value="COILED-COIL DOMAIN-CONTAINING PROTEIN 13"/>
    <property type="match status" value="1"/>
</dbReference>
<sequence>MDDEPLDVFVNVDELPHSADVDDRLPDDPSDSSDDDLASSELLGQLCPEPEIYQNVNVLGEDFDWDKFGDMHALRDEVEKLSKSVDDKNAIIVELQDTADSLRKDLEAVLSQDVQEVCKGMARKNKSLRLQVTRLTNENARLLAQVNQLHEIVGNQPHGSAEASSSHEGTEARLWKSKYAAKSARLQAAMAHVNDLKNEVQRLKLVLKAEVGDDEASFERALNGHPDWKGRASEVARLTAKLRKIAGATARAQVQNIPTSSSQTDIDRLQKERSAEKADLLKEISQHQKEVSSMRMKLEAASARNRTLADQVTSLKSKLRIVIEKSMNDDKLIDGLRKQAAALDTTVAELSRVQSGLLALQRDVNQKQETINLQDKQICELERTIVNVQAAGESSTSRLLKEWDIQELRSRLAIIENDKAELQRRVEMSQNEIVRLEKAVKQHDRDQKGRRGFAARRPTEGVAECPGRADAGPAKVDPEEYERLQHELEASRQRIAVLRRTYDEHIADLQTRHARLLSQCGLDT</sequence>
<dbReference type="EMBL" id="CDSF01000101">
    <property type="protein sequence ID" value="CEP00536.1"/>
    <property type="molecule type" value="Genomic_DNA"/>
</dbReference>
<dbReference type="STRING" id="37360.A0A0G4IZP1"/>
<geneLocation type="mitochondrion" evidence="4"/>
<evidence type="ECO:0000313" key="3">
    <source>
        <dbReference type="EMBL" id="CEP00536.1"/>
    </source>
</evidence>